<keyword evidence="2" id="KW-0560">Oxidoreductase</keyword>
<sequence length="339" mass="35564">MTGLNEGQERALQGRSITTTTVRAIDAYEITARDIPEPAEGEVRLRIKACGVGHVDALHATGRYQMAATVPFTPGVEVAGIVDALGRGVDNVSVGDRVLSLVTVKDGFSDYTLAPARHLVTLPDDMDFAAAASIRVNALTALYALTGRGGVQEGETILVFGAAGGVGSAAVTIAQILGARVIAAASTAERRDYALRLGAAAAVDTDPDGWRDRLADAVGGGQIDVVFDPVCGPLFDPAFRSLAWNGRHLVIGFVGGEIPGLKANLPLLKGASLVGVDVRNFNLREPEKAEANRNLLRKWIADGVFPPPPVQIFPLARFRDALERAGSGKALGKVVLVMD</sequence>
<evidence type="ECO:0000259" key="1">
    <source>
        <dbReference type="SMART" id="SM00829"/>
    </source>
</evidence>
<dbReference type="EC" id="1.6.5.5" evidence="2"/>
<dbReference type="SMART" id="SM00829">
    <property type="entry name" value="PKS_ER"/>
    <property type="match status" value="1"/>
</dbReference>
<proteinExistence type="predicted"/>
<dbReference type="RefSeq" id="WP_221235177.1">
    <property type="nucleotide sequence ID" value="NZ_JACIJH010000009.1"/>
</dbReference>
<dbReference type="Gene3D" id="3.40.50.720">
    <property type="entry name" value="NAD(P)-binding Rossmann-like Domain"/>
    <property type="match status" value="1"/>
</dbReference>
<dbReference type="InterPro" id="IPR020843">
    <property type="entry name" value="ER"/>
</dbReference>
<dbReference type="AlphaFoldDB" id="A0A7W9B6Z2"/>
<dbReference type="PANTHER" id="PTHR43677:SF4">
    <property type="entry name" value="QUINONE OXIDOREDUCTASE-LIKE PROTEIN 2"/>
    <property type="match status" value="1"/>
</dbReference>
<gene>
    <name evidence="2" type="ORF">FHR21_002786</name>
</gene>
<accession>A0A7W9B6Z2</accession>
<dbReference type="SUPFAM" id="SSF51735">
    <property type="entry name" value="NAD(P)-binding Rossmann-fold domains"/>
    <property type="match status" value="1"/>
</dbReference>
<organism evidence="2 3">
    <name type="scientific">Sphingopyxis panaciterrulae</name>
    <dbReference type="NCBI Taxonomy" id="462372"/>
    <lineage>
        <taxon>Bacteria</taxon>
        <taxon>Pseudomonadati</taxon>
        <taxon>Pseudomonadota</taxon>
        <taxon>Alphaproteobacteria</taxon>
        <taxon>Sphingomonadales</taxon>
        <taxon>Sphingomonadaceae</taxon>
        <taxon>Sphingopyxis</taxon>
    </lineage>
</organism>
<dbReference type="PANTHER" id="PTHR43677">
    <property type="entry name" value="SHORT-CHAIN DEHYDROGENASE/REDUCTASE"/>
    <property type="match status" value="1"/>
</dbReference>
<dbReference type="InterPro" id="IPR011032">
    <property type="entry name" value="GroES-like_sf"/>
</dbReference>
<reference evidence="2 3" key="1">
    <citation type="submission" date="2020-08" db="EMBL/GenBank/DDBJ databases">
        <title>Genomic Encyclopedia of Type Strains, Phase IV (KMG-IV): sequencing the most valuable type-strain genomes for metagenomic binning, comparative biology and taxonomic classification.</title>
        <authorList>
            <person name="Goeker M."/>
        </authorList>
    </citation>
    <scope>NUCLEOTIDE SEQUENCE [LARGE SCALE GENOMIC DNA]</scope>
    <source>
        <strain evidence="2 3">DSM 27163</strain>
    </source>
</reference>
<dbReference type="SUPFAM" id="SSF50129">
    <property type="entry name" value="GroES-like"/>
    <property type="match status" value="1"/>
</dbReference>
<dbReference type="InterPro" id="IPR051397">
    <property type="entry name" value="Zn-ADH-like_protein"/>
</dbReference>
<dbReference type="Pfam" id="PF00107">
    <property type="entry name" value="ADH_zinc_N"/>
    <property type="match status" value="1"/>
</dbReference>
<protein>
    <submittedName>
        <fullName evidence="2">NADPH2:quinone reductase</fullName>
        <ecNumber evidence="2">1.6.5.5</ecNumber>
    </submittedName>
</protein>
<dbReference type="InterPro" id="IPR036291">
    <property type="entry name" value="NAD(P)-bd_dom_sf"/>
</dbReference>
<evidence type="ECO:0000313" key="3">
    <source>
        <dbReference type="Proteomes" id="UP000537161"/>
    </source>
</evidence>
<dbReference type="Pfam" id="PF08240">
    <property type="entry name" value="ADH_N"/>
    <property type="match status" value="1"/>
</dbReference>
<dbReference type="Proteomes" id="UP000537161">
    <property type="component" value="Unassembled WGS sequence"/>
</dbReference>
<keyword evidence="3" id="KW-1185">Reference proteome</keyword>
<dbReference type="InterPro" id="IPR013149">
    <property type="entry name" value="ADH-like_C"/>
</dbReference>
<evidence type="ECO:0000313" key="2">
    <source>
        <dbReference type="EMBL" id="MBB5707420.1"/>
    </source>
</evidence>
<dbReference type="Gene3D" id="3.90.180.10">
    <property type="entry name" value="Medium-chain alcohol dehydrogenases, catalytic domain"/>
    <property type="match status" value="1"/>
</dbReference>
<dbReference type="GO" id="GO:0003960">
    <property type="term" value="F:quinone reductase (NADPH) activity"/>
    <property type="evidence" value="ECO:0007669"/>
    <property type="project" value="UniProtKB-EC"/>
</dbReference>
<name>A0A7W9B6Z2_9SPHN</name>
<feature type="domain" description="Enoyl reductase (ER)" evidence="1">
    <location>
        <begin position="23"/>
        <end position="336"/>
    </location>
</feature>
<dbReference type="InterPro" id="IPR013154">
    <property type="entry name" value="ADH-like_N"/>
</dbReference>
<dbReference type="EMBL" id="JACIJH010000009">
    <property type="protein sequence ID" value="MBB5707420.1"/>
    <property type="molecule type" value="Genomic_DNA"/>
</dbReference>
<comment type="caution">
    <text evidence="2">The sequence shown here is derived from an EMBL/GenBank/DDBJ whole genome shotgun (WGS) entry which is preliminary data.</text>
</comment>
<dbReference type="CDD" id="cd08241">
    <property type="entry name" value="QOR1"/>
    <property type="match status" value="1"/>
</dbReference>